<protein>
    <submittedName>
        <fullName evidence="13">TonB-dependent receptor</fullName>
    </submittedName>
</protein>
<dbReference type="Pfam" id="PF00593">
    <property type="entry name" value="TonB_dep_Rec_b-barrel"/>
    <property type="match status" value="1"/>
</dbReference>
<sequence length="789" mass="87106">MIKLSIASSILFLNSFLIAFAQETGSISGKINVEDEAPIYAAIQVLGTELGAMTDADGSFQIKNVPTGEQTLKVKWIGYQTIQRKITILTGKATHIDLELKEDKLNLNEVVVSATRYELDRKEAPVVVNVLSPKLFNATQSLALSDGLNYQPGVRVETNCQNCGFTQVRLNGLEGAYSQILINSRPVFSALNSVYGLDQIPTNIIERVEVVRGGGSALYGSNAIAGTINIITKEPVENTWQVGSNLALIDGQSPDKMLNFNGSITSEDLKTGVTFYGMFRNRDSYDANDDGFTELTTLENNTFGLKSFIKPSELSKITLDFSAIKEYRRGGNALDLAPHFTDITEELEHNTVIGGLTYELFSQDHRNKFSSYISGQTTQRNSYYGGLGGGRTEADSVLAANAYGITDDLSLVAGSQFSRSFTNNDVVIFGSEYQLSKVRDEIAGYNRLVDQRVQSIGFYGQYEWRPNERLTALAGGRLDHTLVDGFYRISDIERSSDMSTSVLSPRANILYDINPKLQLRTGYARGFRAPQAFNEDLHISSVGGEPTFVILSDDLKTELSDAYTLSLNYSSNFGDTQFSFLAEGFHTKLKRPFTTVSTGATLPNGSILQEVRNGTSASVQGGNFELSLSPSSKLLFQAGGTLQRSEYQNEQVLFEPEEDNETEPMVNTKQFVRSPNAYGYLASNWAINEHLALDLTGTYTGSMIVPHVISPTGYLDLVDSKAFLDANIKLSYHFDLMQDFHLELSGGVQNMFNSYQSDFDQGPLRDSNYIYGPARPRTYFFGIKIGNFH</sequence>
<dbReference type="Pfam" id="PF13715">
    <property type="entry name" value="CarbopepD_reg_2"/>
    <property type="match status" value="1"/>
</dbReference>
<keyword evidence="2 8" id="KW-0813">Transport</keyword>
<evidence type="ECO:0000259" key="12">
    <source>
        <dbReference type="Pfam" id="PF07715"/>
    </source>
</evidence>
<accession>A0ABR9AN43</accession>
<dbReference type="InterPro" id="IPR037066">
    <property type="entry name" value="Plug_dom_sf"/>
</dbReference>
<evidence type="ECO:0000313" key="14">
    <source>
        <dbReference type="Proteomes" id="UP000647133"/>
    </source>
</evidence>
<evidence type="ECO:0000256" key="8">
    <source>
        <dbReference type="PROSITE-ProRule" id="PRU01360"/>
    </source>
</evidence>
<dbReference type="Gene3D" id="2.60.40.1120">
    <property type="entry name" value="Carboxypeptidase-like, regulatory domain"/>
    <property type="match status" value="1"/>
</dbReference>
<dbReference type="Pfam" id="PF07715">
    <property type="entry name" value="Plug"/>
    <property type="match status" value="1"/>
</dbReference>
<evidence type="ECO:0000256" key="10">
    <source>
        <dbReference type="SAM" id="SignalP"/>
    </source>
</evidence>
<comment type="similarity">
    <text evidence="8 9">Belongs to the TonB-dependent receptor family.</text>
</comment>
<keyword evidence="13" id="KW-0675">Receptor</keyword>
<evidence type="ECO:0000256" key="1">
    <source>
        <dbReference type="ARBA" id="ARBA00004571"/>
    </source>
</evidence>
<evidence type="ECO:0000256" key="9">
    <source>
        <dbReference type="RuleBase" id="RU003357"/>
    </source>
</evidence>
<evidence type="ECO:0000256" key="2">
    <source>
        <dbReference type="ARBA" id="ARBA00022448"/>
    </source>
</evidence>
<keyword evidence="3 8" id="KW-1134">Transmembrane beta strand</keyword>
<dbReference type="RefSeq" id="WP_192010842.1">
    <property type="nucleotide sequence ID" value="NZ_JACYTQ010000005.1"/>
</dbReference>
<dbReference type="Gene3D" id="2.40.170.20">
    <property type="entry name" value="TonB-dependent receptor, beta-barrel domain"/>
    <property type="match status" value="1"/>
</dbReference>
<dbReference type="CDD" id="cd01347">
    <property type="entry name" value="ligand_gated_channel"/>
    <property type="match status" value="1"/>
</dbReference>
<evidence type="ECO:0000256" key="7">
    <source>
        <dbReference type="ARBA" id="ARBA00023237"/>
    </source>
</evidence>
<dbReference type="InterPro" id="IPR039426">
    <property type="entry name" value="TonB-dep_rcpt-like"/>
</dbReference>
<keyword evidence="14" id="KW-1185">Reference proteome</keyword>
<dbReference type="PANTHER" id="PTHR30069">
    <property type="entry name" value="TONB-DEPENDENT OUTER MEMBRANE RECEPTOR"/>
    <property type="match status" value="1"/>
</dbReference>
<dbReference type="InterPro" id="IPR008969">
    <property type="entry name" value="CarboxyPept-like_regulatory"/>
</dbReference>
<dbReference type="Gene3D" id="2.170.130.10">
    <property type="entry name" value="TonB-dependent receptor, plug domain"/>
    <property type="match status" value="1"/>
</dbReference>
<dbReference type="PROSITE" id="PS52016">
    <property type="entry name" value="TONB_DEPENDENT_REC_3"/>
    <property type="match status" value="1"/>
</dbReference>
<name>A0ABR9AN43_9BACT</name>
<comment type="subcellular location">
    <subcellularLocation>
        <location evidence="1 8">Cell outer membrane</location>
        <topology evidence="1 8">Multi-pass membrane protein</topology>
    </subcellularLocation>
</comment>
<reference evidence="13 14" key="1">
    <citation type="submission" date="2020-09" db="EMBL/GenBank/DDBJ databases">
        <title>Echinicola sp. CAU 1574 isolated from sand of Sido Beach.</title>
        <authorList>
            <person name="Kim W."/>
        </authorList>
    </citation>
    <scope>NUCLEOTIDE SEQUENCE [LARGE SCALE GENOMIC DNA]</scope>
    <source>
        <strain evidence="13 14">CAU 1574</strain>
    </source>
</reference>
<dbReference type="SUPFAM" id="SSF49464">
    <property type="entry name" value="Carboxypeptidase regulatory domain-like"/>
    <property type="match status" value="1"/>
</dbReference>
<dbReference type="InterPro" id="IPR036942">
    <property type="entry name" value="Beta-barrel_TonB_sf"/>
</dbReference>
<dbReference type="Proteomes" id="UP000647133">
    <property type="component" value="Unassembled WGS sequence"/>
</dbReference>
<evidence type="ECO:0000256" key="4">
    <source>
        <dbReference type="ARBA" id="ARBA00022692"/>
    </source>
</evidence>
<dbReference type="PANTHER" id="PTHR30069:SF57">
    <property type="entry name" value="TONB-DEPENDENT RECEPTOR"/>
    <property type="match status" value="1"/>
</dbReference>
<keyword evidence="5 9" id="KW-0798">TonB box</keyword>
<dbReference type="InterPro" id="IPR000531">
    <property type="entry name" value="Beta-barrel_TonB"/>
</dbReference>
<feature type="domain" description="TonB-dependent receptor-like beta-barrel" evidence="11">
    <location>
        <begin position="326"/>
        <end position="750"/>
    </location>
</feature>
<keyword evidence="6 8" id="KW-0472">Membrane</keyword>
<feature type="chain" id="PRO_5047485209" evidence="10">
    <location>
        <begin position="22"/>
        <end position="789"/>
    </location>
</feature>
<dbReference type="InterPro" id="IPR012910">
    <property type="entry name" value="Plug_dom"/>
</dbReference>
<evidence type="ECO:0000313" key="13">
    <source>
        <dbReference type="EMBL" id="MBD8489954.1"/>
    </source>
</evidence>
<gene>
    <name evidence="13" type="ORF">IFO69_14450</name>
</gene>
<organism evidence="13 14">
    <name type="scientific">Echinicola arenosa</name>
    <dbReference type="NCBI Taxonomy" id="2774144"/>
    <lineage>
        <taxon>Bacteria</taxon>
        <taxon>Pseudomonadati</taxon>
        <taxon>Bacteroidota</taxon>
        <taxon>Cytophagia</taxon>
        <taxon>Cytophagales</taxon>
        <taxon>Cyclobacteriaceae</taxon>
        <taxon>Echinicola</taxon>
    </lineage>
</organism>
<dbReference type="SUPFAM" id="SSF56935">
    <property type="entry name" value="Porins"/>
    <property type="match status" value="1"/>
</dbReference>
<dbReference type="EMBL" id="JACYTQ010000005">
    <property type="protein sequence ID" value="MBD8489954.1"/>
    <property type="molecule type" value="Genomic_DNA"/>
</dbReference>
<proteinExistence type="inferred from homology"/>
<feature type="domain" description="TonB-dependent receptor plug" evidence="12">
    <location>
        <begin position="121"/>
        <end position="227"/>
    </location>
</feature>
<keyword evidence="10" id="KW-0732">Signal</keyword>
<evidence type="ECO:0000256" key="3">
    <source>
        <dbReference type="ARBA" id="ARBA00022452"/>
    </source>
</evidence>
<evidence type="ECO:0000256" key="6">
    <source>
        <dbReference type="ARBA" id="ARBA00023136"/>
    </source>
</evidence>
<keyword evidence="4 8" id="KW-0812">Transmembrane</keyword>
<evidence type="ECO:0000259" key="11">
    <source>
        <dbReference type="Pfam" id="PF00593"/>
    </source>
</evidence>
<evidence type="ECO:0000256" key="5">
    <source>
        <dbReference type="ARBA" id="ARBA00023077"/>
    </source>
</evidence>
<feature type="signal peptide" evidence="10">
    <location>
        <begin position="1"/>
        <end position="21"/>
    </location>
</feature>
<keyword evidence="7 8" id="KW-0998">Cell outer membrane</keyword>
<comment type="caution">
    <text evidence="13">The sequence shown here is derived from an EMBL/GenBank/DDBJ whole genome shotgun (WGS) entry which is preliminary data.</text>
</comment>